<evidence type="ECO:0000313" key="8">
    <source>
        <dbReference type="EMBL" id="PWA73944.1"/>
    </source>
</evidence>
<comment type="caution">
    <text evidence="8">The sequence shown here is derived from an EMBL/GenBank/DDBJ whole genome shotgun (WGS) entry which is preliminary data.</text>
</comment>
<protein>
    <submittedName>
        <fullName evidence="8">Major facilitator superfamily domain, general substrate transporter</fullName>
    </submittedName>
</protein>
<comment type="subcellular location">
    <subcellularLocation>
        <location evidence="1">Membrane</location>
        <topology evidence="1">Multi-pass membrane protein</topology>
    </subcellularLocation>
</comment>
<dbReference type="GO" id="GO:0016020">
    <property type="term" value="C:membrane"/>
    <property type="evidence" value="ECO:0007669"/>
    <property type="project" value="UniProtKB-SubCell"/>
</dbReference>
<sequence>MTTYAHQRKCPLPETLRFTYISILVTLFAVICSCTALEVSRTSIESQPNSITRVRYTGRFRYLDKACIKKQEETESSWTLCPLDQVEQVKILISIIPIFSCTLFFNIILAQLQTFSVSEGSAMNNK</sequence>
<evidence type="ECO:0000256" key="2">
    <source>
        <dbReference type="ARBA" id="ARBA00005982"/>
    </source>
</evidence>
<keyword evidence="9" id="KW-1185">Reference proteome</keyword>
<proteinExistence type="inferred from homology"/>
<evidence type="ECO:0000256" key="1">
    <source>
        <dbReference type="ARBA" id="ARBA00004141"/>
    </source>
</evidence>
<dbReference type="AlphaFoldDB" id="A0A2U1NKB2"/>
<evidence type="ECO:0000313" key="9">
    <source>
        <dbReference type="Proteomes" id="UP000245207"/>
    </source>
</evidence>
<comment type="similarity">
    <text evidence="2">Belongs to the major facilitator superfamily. Proton-dependent oligopeptide transporter (POT/PTR) (TC 2.A.17) family.</text>
</comment>
<comment type="similarity">
    <text evidence="6">Belongs to the major facilitator superfamily. Phosphate:H(+) symporter (TC 2.A.1.9) family.</text>
</comment>
<feature type="transmembrane region" description="Helical" evidence="7">
    <location>
        <begin position="91"/>
        <end position="112"/>
    </location>
</feature>
<reference evidence="8 9" key="1">
    <citation type="journal article" date="2018" name="Mol. Plant">
        <title>The genome of Artemisia annua provides insight into the evolution of Asteraceae family and artemisinin biosynthesis.</title>
        <authorList>
            <person name="Shen Q."/>
            <person name="Zhang L."/>
            <person name="Liao Z."/>
            <person name="Wang S."/>
            <person name="Yan T."/>
            <person name="Shi P."/>
            <person name="Liu M."/>
            <person name="Fu X."/>
            <person name="Pan Q."/>
            <person name="Wang Y."/>
            <person name="Lv Z."/>
            <person name="Lu X."/>
            <person name="Zhang F."/>
            <person name="Jiang W."/>
            <person name="Ma Y."/>
            <person name="Chen M."/>
            <person name="Hao X."/>
            <person name="Li L."/>
            <person name="Tang Y."/>
            <person name="Lv G."/>
            <person name="Zhou Y."/>
            <person name="Sun X."/>
            <person name="Brodelius P.E."/>
            <person name="Rose J.K.C."/>
            <person name="Tang K."/>
        </authorList>
    </citation>
    <scope>NUCLEOTIDE SEQUENCE [LARGE SCALE GENOMIC DNA]</scope>
    <source>
        <strain evidence="9">cv. Huhao1</strain>
        <tissue evidence="8">Leaf</tissue>
    </source>
</reference>
<keyword evidence="3 7" id="KW-0812">Transmembrane</keyword>
<gene>
    <name evidence="8" type="ORF">CTI12_AA256170</name>
</gene>
<organism evidence="8 9">
    <name type="scientific">Artemisia annua</name>
    <name type="common">Sweet wormwood</name>
    <dbReference type="NCBI Taxonomy" id="35608"/>
    <lineage>
        <taxon>Eukaryota</taxon>
        <taxon>Viridiplantae</taxon>
        <taxon>Streptophyta</taxon>
        <taxon>Embryophyta</taxon>
        <taxon>Tracheophyta</taxon>
        <taxon>Spermatophyta</taxon>
        <taxon>Magnoliopsida</taxon>
        <taxon>eudicotyledons</taxon>
        <taxon>Gunneridae</taxon>
        <taxon>Pentapetalae</taxon>
        <taxon>asterids</taxon>
        <taxon>campanulids</taxon>
        <taxon>Asterales</taxon>
        <taxon>Asteraceae</taxon>
        <taxon>Asteroideae</taxon>
        <taxon>Anthemideae</taxon>
        <taxon>Artemisiinae</taxon>
        <taxon>Artemisia</taxon>
    </lineage>
</organism>
<evidence type="ECO:0000256" key="4">
    <source>
        <dbReference type="ARBA" id="ARBA00022989"/>
    </source>
</evidence>
<evidence type="ECO:0000256" key="6">
    <source>
        <dbReference type="ARBA" id="ARBA00044504"/>
    </source>
</evidence>
<evidence type="ECO:0000256" key="7">
    <source>
        <dbReference type="SAM" id="Phobius"/>
    </source>
</evidence>
<dbReference type="InterPro" id="IPR000109">
    <property type="entry name" value="POT_fam"/>
</dbReference>
<evidence type="ECO:0000256" key="3">
    <source>
        <dbReference type="ARBA" id="ARBA00022692"/>
    </source>
</evidence>
<dbReference type="OrthoDB" id="1730647at2759"/>
<dbReference type="STRING" id="35608.A0A2U1NKB2"/>
<dbReference type="InterPro" id="IPR036259">
    <property type="entry name" value="MFS_trans_sf"/>
</dbReference>
<feature type="transmembrane region" description="Helical" evidence="7">
    <location>
        <begin position="20"/>
        <end position="39"/>
    </location>
</feature>
<accession>A0A2U1NKB2</accession>
<dbReference type="Gene3D" id="1.20.1250.20">
    <property type="entry name" value="MFS general substrate transporter like domains"/>
    <property type="match status" value="1"/>
</dbReference>
<keyword evidence="4 7" id="KW-1133">Transmembrane helix</keyword>
<dbReference type="GO" id="GO:0022857">
    <property type="term" value="F:transmembrane transporter activity"/>
    <property type="evidence" value="ECO:0007669"/>
    <property type="project" value="InterPro"/>
</dbReference>
<keyword evidence="5 7" id="KW-0472">Membrane</keyword>
<dbReference type="Pfam" id="PF00854">
    <property type="entry name" value="PTR2"/>
    <property type="match status" value="1"/>
</dbReference>
<dbReference type="Proteomes" id="UP000245207">
    <property type="component" value="Unassembled WGS sequence"/>
</dbReference>
<dbReference type="PANTHER" id="PTHR11654">
    <property type="entry name" value="OLIGOPEPTIDE TRANSPORTER-RELATED"/>
    <property type="match status" value="1"/>
</dbReference>
<name>A0A2U1NKB2_ARTAN</name>
<dbReference type="EMBL" id="PKPP01002648">
    <property type="protein sequence ID" value="PWA73944.1"/>
    <property type="molecule type" value="Genomic_DNA"/>
</dbReference>
<evidence type="ECO:0000256" key="5">
    <source>
        <dbReference type="ARBA" id="ARBA00023136"/>
    </source>
</evidence>